<gene>
    <name evidence="5" type="ORF">GCM10011382_32190</name>
</gene>
<evidence type="ECO:0000259" key="4">
    <source>
        <dbReference type="Pfam" id="PF12804"/>
    </source>
</evidence>
<dbReference type="PANTHER" id="PTHR43584">
    <property type="entry name" value="NUCLEOTIDYL TRANSFERASE"/>
    <property type="match status" value="1"/>
</dbReference>
<dbReference type="PANTHER" id="PTHR43584:SF8">
    <property type="entry name" value="N-ACETYLMURAMATE ALPHA-1-PHOSPHATE URIDYLYLTRANSFERASE"/>
    <property type="match status" value="1"/>
</dbReference>
<organism evidence="5 6">
    <name type="scientific">Vreelandella lutescens</name>
    <dbReference type="NCBI Taxonomy" id="1602943"/>
    <lineage>
        <taxon>Bacteria</taxon>
        <taxon>Pseudomonadati</taxon>
        <taxon>Pseudomonadota</taxon>
        <taxon>Gammaproteobacteria</taxon>
        <taxon>Oceanospirillales</taxon>
        <taxon>Halomonadaceae</taxon>
        <taxon>Vreelandella</taxon>
    </lineage>
</organism>
<accession>A0ABQ1PLS9</accession>
<dbReference type="CDD" id="cd02523">
    <property type="entry name" value="PC_cytidylyltransferase"/>
    <property type="match status" value="1"/>
</dbReference>
<dbReference type="InterPro" id="IPR050065">
    <property type="entry name" value="GlmU-like"/>
</dbReference>
<dbReference type="EMBL" id="BMHM01000008">
    <property type="protein sequence ID" value="GGC99240.1"/>
    <property type="molecule type" value="Genomic_DNA"/>
</dbReference>
<evidence type="ECO:0000256" key="1">
    <source>
        <dbReference type="ARBA" id="ARBA00022679"/>
    </source>
</evidence>
<comment type="caution">
    <text evidence="5">The sequence shown here is derived from an EMBL/GenBank/DDBJ whole genome shotgun (WGS) entry which is preliminary data.</text>
</comment>
<keyword evidence="3" id="KW-0460">Magnesium</keyword>
<evidence type="ECO:0000313" key="6">
    <source>
        <dbReference type="Proteomes" id="UP000597301"/>
    </source>
</evidence>
<evidence type="ECO:0000313" key="5">
    <source>
        <dbReference type="EMBL" id="GGC99240.1"/>
    </source>
</evidence>
<dbReference type="Gene3D" id="3.90.550.10">
    <property type="entry name" value="Spore Coat Polysaccharide Biosynthesis Protein SpsA, Chain A"/>
    <property type="match status" value="1"/>
</dbReference>
<reference evidence="6" key="1">
    <citation type="journal article" date="2019" name="Int. J. Syst. Evol. Microbiol.">
        <title>The Global Catalogue of Microorganisms (GCM) 10K type strain sequencing project: providing services to taxonomists for standard genome sequencing and annotation.</title>
        <authorList>
            <consortium name="The Broad Institute Genomics Platform"/>
            <consortium name="The Broad Institute Genome Sequencing Center for Infectious Disease"/>
            <person name="Wu L."/>
            <person name="Ma J."/>
        </authorList>
    </citation>
    <scope>NUCLEOTIDE SEQUENCE [LARGE SCALE GENOMIC DNA]</scope>
    <source>
        <strain evidence="6">CGMCC 1.15122</strain>
    </source>
</reference>
<dbReference type="RefSeq" id="WP_188640519.1">
    <property type="nucleotide sequence ID" value="NZ_BMHM01000008.1"/>
</dbReference>
<feature type="domain" description="MobA-like NTP transferase" evidence="4">
    <location>
        <begin position="3"/>
        <end position="115"/>
    </location>
</feature>
<sequence>MIAIILAAGQGTRLRPLTNNKPKCLVELSKKPLLEHQLTTLKELGIHDIHVVAGYCAEQLNRADITTHFNPNYANTNMVSTLFSAESVMSGEDDLIISYGDIVYEPKVLQTLLLCDAPICLAVDIEWRRYWATRMDNPLADAETLKIVDDNRIIELGKQPHSYNDIDGQYIGLIKVRADYVTQLAKAWRNMDQNAHYDGKDFLNMYMTSFLQHLIDSGWEVQAALIENGWAEVDCKEDLQVATQFWQPRGSTRNAE</sequence>
<keyword evidence="2" id="KW-0548">Nucleotidyltransferase</keyword>
<dbReference type="SUPFAM" id="SSF53448">
    <property type="entry name" value="Nucleotide-diphospho-sugar transferases"/>
    <property type="match status" value="1"/>
</dbReference>
<keyword evidence="1" id="KW-0808">Transferase</keyword>
<keyword evidence="6" id="KW-1185">Reference proteome</keyword>
<evidence type="ECO:0000256" key="2">
    <source>
        <dbReference type="ARBA" id="ARBA00022695"/>
    </source>
</evidence>
<dbReference type="InterPro" id="IPR025877">
    <property type="entry name" value="MobA-like_NTP_Trfase"/>
</dbReference>
<dbReference type="Proteomes" id="UP000597301">
    <property type="component" value="Unassembled WGS sequence"/>
</dbReference>
<name>A0ABQ1PLS9_9GAMM</name>
<dbReference type="InterPro" id="IPR029044">
    <property type="entry name" value="Nucleotide-diphossugar_trans"/>
</dbReference>
<dbReference type="Pfam" id="PF12804">
    <property type="entry name" value="NTP_transf_3"/>
    <property type="match status" value="1"/>
</dbReference>
<evidence type="ECO:0000256" key="3">
    <source>
        <dbReference type="ARBA" id="ARBA00022842"/>
    </source>
</evidence>
<proteinExistence type="predicted"/>
<protein>
    <submittedName>
        <fullName evidence="5">Sugar nucleotidyltransferase</fullName>
    </submittedName>
</protein>